<feature type="domain" description="HTH lysR-type" evidence="6">
    <location>
        <begin position="7"/>
        <end position="64"/>
    </location>
</feature>
<dbReference type="RefSeq" id="WP_265127998.1">
    <property type="nucleotide sequence ID" value="NZ_JAPCHY010000008.1"/>
</dbReference>
<comment type="similarity">
    <text evidence="1">Belongs to the LysR transcriptional regulatory family.</text>
</comment>
<dbReference type="EMBL" id="JAPCHY010000008">
    <property type="protein sequence ID" value="MCW4473014.1"/>
    <property type="molecule type" value="Genomic_DNA"/>
</dbReference>
<dbReference type="InterPro" id="IPR000847">
    <property type="entry name" value="LysR_HTH_N"/>
</dbReference>
<evidence type="ECO:0000313" key="8">
    <source>
        <dbReference type="Proteomes" id="UP001209922"/>
    </source>
</evidence>
<dbReference type="SUPFAM" id="SSF53850">
    <property type="entry name" value="Periplasmic binding protein-like II"/>
    <property type="match status" value="1"/>
</dbReference>
<name>A0ABT3JXR0_9XANT</name>
<dbReference type="PROSITE" id="PS50931">
    <property type="entry name" value="HTH_LYSR"/>
    <property type="match status" value="1"/>
</dbReference>
<reference evidence="7 8" key="1">
    <citation type="submission" date="2022-10" db="EMBL/GenBank/DDBJ databases">
        <title>Xanthomonas sp. H13-6.</title>
        <authorList>
            <person name="Liu X."/>
            <person name="Deng Z."/>
            <person name="Jiang Y."/>
            <person name="Yu T."/>
            <person name="Ai J."/>
        </authorList>
    </citation>
    <scope>NUCLEOTIDE SEQUENCE [LARGE SCALE GENOMIC DNA]</scope>
    <source>
        <strain evidence="7 8">H13-6</strain>
    </source>
</reference>
<dbReference type="InterPro" id="IPR036388">
    <property type="entry name" value="WH-like_DNA-bd_sf"/>
</dbReference>
<dbReference type="Gene3D" id="1.10.10.10">
    <property type="entry name" value="Winged helix-like DNA-binding domain superfamily/Winged helix DNA-binding domain"/>
    <property type="match status" value="1"/>
</dbReference>
<evidence type="ECO:0000256" key="3">
    <source>
        <dbReference type="ARBA" id="ARBA00023125"/>
    </source>
</evidence>
<evidence type="ECO:0000256" key="1">
    <source>
        <dbReference type="ARBA" id="ARBA00009437"/>
    </source>
</evidence>
<evidence type="ECO:0000313" key="7">
    <source>
        <dbReference type="EMBL" id="MCW4473014.1"/>
    </source>
</evidence>
<comment type="caution">
    <text evidence="7">The sequence shown here is derived from an EMBL/GenBank/DDBJ whole genome shotgun (WGS) entry which is preliminary data.</text>
</comment>
<evidence type="ECO:0000256" key="2">
    <source>
        <dbReference type="ARBA" id="ARBA00023015"/>
    </source>
</evidence>
<keyword evidence="2" id="KW-0805">Transcription regulation</keyword>
<dbReference type="InterPro" id="IPR036390">
    <property type="entry name" value="WH_DNA-bd_sf"/>
</dbReference>
<accession>A0ABT3JXR0</accession>
<protein>
    <submittedName>
        <fullName evidence="7">LysR substrate-binding domain-containing protein</fullName>
    </submittedName>
</protein>
<dbReference type="InterPro" id="IPR005119">
    <property type="entry name" value="LysR_subst-bd"/>
</dbReference>
<dbReference type="Pfam" id="PF03466">
    <property type="entry name" value="LysR_substrate"/>
    <property type="match status" value="1"/>
</dbReference>
<feature type="compositionally biased region" description="Gly residues" evidence="5">
    <location>
        <begin position="253"/>
        <end position="268"/>
    </location>
</feature>
<dbReference type="PRINTS" id="PR00039">
    <property type="entry name" value="HTHLYSR"/>
</dbReference>
<dbReference type="SUPFAM" id="SSF46785">
    <property type="entry name" value="Winged helix' DNA-binding domain"/>
    <property type="match status" value="1"/>
</dbReference>
<proteinExistence type="inferred from homology"/>
<dbReference type="Pfam" id="PF00126">
    <property type="entry name" value="HTH_1"/>
    <property type="match status" value="1"/>
</dbReference>
<organism evidence="7 8">
    <name type="scientific">Xanthomonas chitinilytica</name>
    <dbReference type="NCBI Taxonomy" id="2989819"/>
    <lineage>
        <taxon>Bacteria</taxon>
        <taxon>Pseudomonadati</taxon>
        <taxon>Pseudomonadota</taxon>
        <taxon>Gammaproteobacteria</taxon>
        <taxon>Lysobacterales</taxon>
        <taxon>Lysobacteraceae</taxon>
        <taxon>Xanthomonas</taxon>
    </lineage>
</organism>
<evidence type="ECO:0000256" key="5">
    <source>
        <dbReference type="SAM" id="MobiDB-lite"/>
    </source>
</evidence>
<evidence type="ECO:0000259" key="6">
    <source>
        <dbReference type="PROSITE" id="PS50931"/>
    </source>
</evidence>
<keyword evidence="3" id="KW-0238">DNA-binding</keyword>
<evidence type="ECO:0000256" key="4">
    <source>
        <dbReference type="ARBA" id="ARBA00023163"/>
    </source>
</evidence>
<dbReference type="PANTHER" id="PTHR30118:SF15">
    <property type="entry name" value="TRANSCRIPTIONAL REGULATORY PROTEIN"/>
    <property type="match status" value="1"/>
</dbReference>
<dbReference type="Gene3D" id="3.40.190.10">
    <property type="entry name" value="Periplasmic binding protein-like II"/>
    <property type="match status" value="1"/>
</dbReference>
<gene>
    <name evidence="7" type="ORF">OK345_10915</name>
</gene>
<dbReference type="Proteomes" id="UP001209922">
    <property type="component" value="Unassembled WGS sequence"/>
</dbReference>
<dbReference type="InterPro" id="IPR050389">
    <property type="entry name" value="LysR-type_TF"/>
</dbReference>
<dbReference type="PANTHER" id="PTHR30118">
    <property type="entry name" value="HTH-TYPE TRANSCRIPTIONAL REGULATOR LEUO-RELATED"/>
    <property type="match status" value="1"/>
</dbReference>
<keyword evidence="4" id="KW-0804">Transcription</keyword>
<keyword evidence="8" id="KW-1185">Reference proteome</keyword>
<feature type="region of interest" description="Disordered" evidence="5">
    <location>
        <begin position="236"/>
        <end position="268"/>
    </location>
</feature>
<sequence length="340" mass="35522">MANLRRLDLNLPVTFDALLAEHNVTRAAERLHLSQPSVSVHLAKLREALGDPLLLPGPRGMRPTARAEQLREPLRAALEGLRQVVAPVAGFVPAEAAQRWRIAATDYGTAAILLPAMAALRKQAPGTRLAVLEMVPARIAVQAERGGIDLALHASDDALPGLHRRPLFAEKYVLVGRDGHPQLRRRPTLRQFCMLEHVQVSPDGGGFAGATDRKLAELDMAQGGAVGTAFPHRVGDGGADRPGGDGAAAVAAGSGGTADRGAGAAGAGGRDVDALARVHPPRPGASMAARADRGIPADRRRGRVIAGDGRRAGRSRRPGTMDGLYRCGDMKVIGQGGGCP</sequence>